<dbReference type="Proteomes" id="UP000239326">
    <property type="component" value="Chromosome"/>
</dbReference>
<dbReference type="PROSITE" id="PS51462">
    <property type="entry name" value="NUDIX"/>
    <property type="match status" value="1"/>
</dbReference>
<evidence type="ECO:0000313" key="4">
    <source>
        <dbReference type="EMBL" id="AVO43055.1"/>
    </source>
</evidence>
<keyword evidence="5" id="KW-1185">Reference proteome</keyword>
<dbReference type="PANTHER" id="PTHR21342">
    <property type="entry name" value="PHOSPHOPANTETHEINE ADENYLYLTRANSFERASE"/>
    <property type="match status" value="1"/>
</dbReference>
<dbReference type="CDD" id="cd18873">
    <property type="entry name" value="NUDIX_NadM_like"/>
    <property type="match status" value="1"/>
</dbReference>
<reference evidence="4 5" key="1">
    <citation type="submission" date="2018-03" db="EMBL/GenBank/DDBJ databases">
        <title>Genome sequencing of Simplicispira sp.</title>
        <authorList>
            <person name="Kim S.-J."/>
            <person name="Heo J."/>
            <person name="Kwon S.-W."/>
        </authorList>
    </citation>
    <scope>NUCLEOTIDE SEQUENCE [LARGE SCALE GENOMIC DNA]</scope>
    <source>
        <strain evidence="4 5">SC1-8</strain>
    </source>
</reference>
<dbReference type="Gene3D" id="3.90.79.10">
    <property type="entry name" value="Nucleoside Triphosphate Pyrophosphohydrolase"/>
    <property type="match status" value="1"/>
</dbReference>
<name>A0A2S0N4I1_9BURK</name>
<evidence type="ECO:0000256" key="2">
    <source>
        <dbReference type="ARBA" id="ARBA00022695"/>
    </source>
</evidence>
<sequence>MYDTAILIGRFQPFHQGHLALLRDALSVAQRVVVVLGSAHAARSPRNPFTWQERSDLILGAVEESERSRIHPLPVRDYYDEPVWAKAVTEKVHSLLGSTTAPSASESICLVGHFKDPSSGYLRSFPQWPLRALPRQGQIDATALRDAWLGGAVPSTLADALPANAVAFLEDFARTPAFSLLQQDWQALKDDKAAWASAPYPPTFVTVDALVQSRDQVLLIRRGHSPGKGLLALPGGFIDVHETLLQSCLRELAEETHCALPASALTAALREVRVFAHPARSQRGRTITHVHHFDLREQQPPAVLADDDAALAQWLPIADLAALEDQFFDDHFHILDSFLGLLARPTRTA</sequence>
<dbReference type="Gene3D" id="3.40.50.620">
    <property type="entry name" value="HUPs"/>
    <property type="match status" value="1"/>
</dbReference>
<dbReference type="RefSeq" id="WP_106448030.1">
    <property type="nucleotide sequence ID" value="NZ_CP027669.1"/>
</dbReference>
<dbReference type="NCBIfam" id="TIGR00125">
    <property type="entry name" value="cyt_tran_rel"/>
    <property type="match status" value="1"/>
</dbReference>
<dbReference type="InterPro" id="IPR000086">
    <property type="entry name" value="NUDIX_hydrolase_dom"/>
</dbReference>
<dbReference type="Pfam" id="PF00293">
    <property type="entry name" value="NUDIX"/>
    <property type="match status" value="1"/>
</dbReference>
<dbReference type="SUPFAM" id="SSF55811">
    <property type="entry name" value="Nudix"/>
    <property type="match status" value="1"/>
</dbReference>
<dbReference type="PANTHER" id="PTHR21342:SF0">
    <property type="entry name" value="BIFUNCTIONAL NMN ADENYLYLTRANSFERASE_NUDIX HYDROLASE"/>
    <property type="match status" value="1"/>
</dbReference>
<accession>A0A2S0N4I1</accession>
<dbReference type="Pfam" id="PF01467">
    <property type="entry name" value="CTP_transf_like"/>
    <property type="match status" value="1"/>
</dbReference>
<evidence type="ECO:0000313" key="5">
    <source>
        <dbReference type="Proteomes" id="UP000239326"/>
    </source>
</evidence>
<dbReference type="AlphaFoldDB" id="A0A2S0N4I1"/>
<evidence type="ECO:0000259" key="3">
    <source>
        <dbReference type="PROSITE" id="PS51462"/>
    </source>
</evidence>
<gene>
    <name evidence="4" type="ORF">C6571_04170</name>
</gene>
<dbReference type="SUPFAM" id="SSF52374">
    <property type="entry name" value="Nucleotidylyl transferase"/>
    <property type="match status" value="1"/>
</dbReference>
<dbReference type="InterPro" id="IPR015797">
    <property type="entry name" value="NUDIX_hydrolase-like_dom_sf"/>
</dbReference>
<dbReference type="KEGG" id="simp:C6571_04170"/>
<proteinExistence type="predicted"/>
<dbReference type="InterPro" id="IPR014729">
    <property type="entry name" value="Rossmann-like_a/b/a_fold"/>
</dbReference>
<dbReference type="EMBL" id="CP027669">
    <property type="protein sequence ID" value="AVO43055.1"/>
    <property type="molecule type" value="Genomic_DNA"/>
</dbReference>
<feature type="domain" description="Nudix hydrolase" evidence="3">
    <location>
        <begin position="202"/>
        <end position="338"/>
    </location>
</feature>
<organism evidence="4 5">
    <name type="scientific">Simplicispira suum</name>
    <dbReference type="NCBI Taxonomy" id="2109915"/>
    <lineage>
        <taxon>Bacteria</taxon>
        <taxon>Pseudomonadati</taxon>
        <taxon>Pseudomonadota</taxon>
        <taxon>Betaproteobacteria</taxon>
        <taxon>Burkholderiales</taxon>
        <taxon>Comamonadaceae</taxon>
        <taxon>Simplicispira</taxon>
    </lineage>
</organism>
<dbReference type="GO" id="GO:0016779">
    <property type="term" value="F:nucleotidyltransferase activity"/>
    <property type="evidence" value="ECO:0007669"/>
    <property type="project" value="UniProtKB-KW"/>
</dbReference>
<dbReference type="InterPro" id="IPR004821">
    <property type="entry name" value="Cyt_trans-like"/>
</dbReference>
<keyword evidence="1 4" id="KW-0808">Transferase</keyword>
<keyword evidence="2" id="KW-0548">Nucleotidyltransferase</keyword>
<protein>
    <submittedName>
        <fullName evidence="4">Cytidyltransferase</fullName>
    </submittedName>
</protein>
<dbReference type="OrthoDB" id="542521at2"/>
<evidence type="ECO:0000256" key="1">
    <source>
        <dbReference type="ARBA" id="ARBA00022679"/>
    </source>
</evidence>